<dbReference type="KEGG" id="mtim:DIR46_22745"/>
<protein>
    <recommendedName>
        <fullName evidence="3">Type II toxin-antitoxin system HigB family toxin</fullName>
    </recommendedName>
</protein>
<evidence type="ECO:0008006" key="3">
    <source>
        <dbReference type="Google" id="ProtNLM"/>
    </source>
</evidence>
<dbReference type="AlphaFoldDB" id="A0A2S2DR99"/>
<sequence length="38" mass="4580">MKWKKQLKCYESARRLEVYGIVFVKFVGTHKQYDAIDT</sequence>
<evidence type="ECO:0000313" key="1">
    <source>
        <dbReference type="EMBL" id="AWL07841.1"/>
    </source>
</evidence>
<reference evidence="1 2" key="1">
    <citation type="submission" date="2018-05" db="EMBL/GenBank/DDBJ databases">
        <title>Complete genome sequence of Massilia oculi sp. nov. CCUG 43427T (=DSM 26321T), the type strain of M. oculi, and comparison with genome sequences of other Massilia strains.</title>
        <authorList>
            <person name="Zhu B."/>
        </authorList>
    </citation>
    <scope>NUCLEOTIDE SEQUENCE [LARGE SCALE GENOMIC DNA]</scope>
    <source>
        <strain evidence="1 2">CCUG 43427</strain>
    </source>
</reference>
<proteinExistence type="predicted"/>
<gene>
    <name evidence="1" type="ORF">DIR46_22745</name>
</gene>
<name>A0A2S2DR99_9BURK</name>
<dbReference type="Proteomes" id="UP000245820">
    <property type="component" value="Chromosome"/>
</dbReference>
<dbReference type="OrthoDB" id="9799912at2"/>
<keyword evidence="2" id="KW-1185">Reference proteome</keyword>
<evidence type="ECO:0000313" key="2">
    <source>
        <dbReference type="Proteomes" id="UP000245820"/>
    </source>
</evidence>
<accession>A0A2S2DR99</accession>
<organism evidence="1 2">
    <name type="scientific">Massilia oculi</name>
    <dbReference type="NCBI Taxonomy" id="945844"/>
    <lineage>
        <taxon>Bacteria</taxon>
        <taxon>Pseudomonadati</taxon>
        <taxon>Pseudomonadota</taxon>
        <taxon>Betaproteobacteria</taxon>
        <taxon>Burkholderiales</taxon>
        <taxon>Oxalobacteraceae</taxon>
        <taxon>Telluria group</taxon>
        <taxon>Massilia</taxon>
    </lineage>
</organism>
<dbReference type="EMBL" id="CP029343">
    <property type="protein sequence ID" value="AWL07841.1"/>
    <property type="molecule type" value="Genomic_DNA"/>
</dbReference>